<dbReference type="EMBL" id="CP117683">
    <property type="protein sequence ID" value="WDC92447.1"/>
    <property type="molecule type" value="Genomic_DNA"/>
</dbReference>
<keyword evidence="8" id="KW-1185">Reference proteome</keyword>
<evidence type="ECO:0000313" key="9">
    <source>
        <dbReference type="Proteomes" id="UP001215533"/>
    </source>
</evidence>
<dbReference type="InterPro" id="IPR050620">
    <property type="entry name" value="Thioredoxin_H-type-like"/>
</dbReference>
<reference evidence="5" key="4">
    <citation type="submission" date="2023-02" db="EMBL/GenBank/DDBJ databases">
        <title>Complete genome sequence of Lactobacillus curvatus CACC879 isolated from Pig feces.</title>
        <authorList>
            <person name="Park S."/>
            <person name="Park M.A."/>
            <person name="Kim D.-H."/>
            <person name="Kim Y."/>
        </authorList>
    </citation>
    <scope>NUCLEOTIDE SEQUENCE</scope>
    <source>
        <strain evidence="5">CACC879</strain>
    </source>
</reference>
<reference evidence="3 7" key="2">
    <citation type="submission" date="2018-07" db="EMBL/GenBank/DDBJ databases">
        <title>Lactobacillus curvatus genome sequence.</title>
        <authorList>
            <person name="Prechtl R."/>
        </authorList>
    </citation>
    <scope>NUCLEOTIDE SEQUENCE [LARGE SCALE GENOMIC DNA]</scope>
    <source>
        <strain evidence="3 7">TMW 1.1928</strain>
    </source>
</reference>
<dbReference type="PANTHER" id="PTHR10438">
    <property type="entry name" value="THIOREDOXIN"/>
    <property type="match status" value="1"/>
</dbReference>
<dbReference type="AlphaFoldDB" id="A0A0B2XQF8"/>
<evidence type="ECO:0000313" key="2">
    <source>
        <dbReference type="EMBL" id="ASN60457.1"/>
    </source>
</evidence>
<dbReference type="Proteomes" id="UP000257607">
    <property type="component" value="Chromosome"/>
</dbReference>
<dbReference type="Pfam" id="PF00085">
    <property type="entry name" value="Thioredoxin"/>
    <property type="match status" value="1"/>
</dbReference>
<proteinExistence type="predicted"/>
<dbReference type="Gene3D" id="3.40.30.10">
    <property type="entry name" value="Glutaredoxin"/>
    <property type="match status" value="1"/>
</dbReference>
<accession>A0A0B2XQF8</accession>
<organism evidence="5 9">
    <name type="scientific">Latilactobacillus curvatus</name>
    <name type="common">Lactobacillus curvatus</name>
    <dbReference type="NCBI Taxonomy" id="28038"/>
    <lineage>
        <taxon>Bacteria</taxon>
        <taxon>Bacillati</taxon>
        <taxon>Bacillota</taxon>
        <taxon>Bacilli</taxon>
        <taxon>Lactobacillales</taxon>
        <taxon>Lactobacillaceae</taxon>
        <taxon>Latilactobacillus</taxon>
    </lineage>
</organism>
<dbReference type="CDD" id="cd02947">
    <property type="entry name" value="TRX_family"/>
    <property type="match status" value="1"/>
</dbReference>
<evidence type="ECO:0000259" key="1">
    <source>
        <dbReference type="PROSITE" id="PS51352"/>
    </source>
</evidence>
<dbReference type="EMBL" id="AP024685">
    <property type="protein sequence ID" value="BCX30106.1"/>
    <property type="molecule type" value="Genomic_DNA"/>
</dbReference>
<evidence type="ECO:0000313" key="7">
    <source>
        <dbReference type="Proteomes" id="UP000257607"/>
    </source>
</evidence>
<dbReference type="OrthoDB" id="7629852at2"/>
<feature type="domain" description="Thioredoxin" evidence="1">
    <location>
        <begin position="1"/>
        <end position="106"/>
    </location>
</feature>
<dbReference type="Proteomes" id="UP000199749">
    <property type="component" value="Chromosome"/>
</dbReference>
<dbReference type="InterPro" id="IPR036249">
    <property type="entry name" value="Thioredoxin-like_sf"/>
</dbReference>
<protein>
    <submittedName>
        <fullName evidence="2 4">Thioredoxin</fullName>
    </submittedName>
    <submittedName>
        <fullName evidence="5">Thioredoxin family protein</fullName>
    </submittedName>
</protein>
<sequence>MKELAAMTDTNLTHLITEGKHVLFFTATWCSDCRFIKPAMPEIEAEFPEYDFIEIDRDQFIDICEEWEIFGIPSFVVIDNGKEIGRFVNKDRKTKREITGFIHSLN</sequence>
<dbReference type="EMBL" id="CP022474">
    <property type="protein sequence ID" value="ASN60457.1"/>
    <property type="molecule type" value="Genomic_DNA"/>
</dbReference>
<dbReference type="KEGG" id="lcv:FBA2_03280"/>
<name>A0A0B2XQF8_LATCU</name>
<dbReference type="SUPFAM" id="SSF52833">
    <property type="entry name" value="Thioredoxin-like"/>
    <property type="match status" value="1"/>
</dbReference>
<reference evidence="4 8" key="3">
    <citation type="submission" date="2021-05" db="EMBL/GenBank/DDBJ databases">
        <title>Complete Genome Sequence of Latilactobacillus sp. Strain WDN19, a High D-Aspartate-producing Lactic Acid Bacterium Isolated from a Japanese Pickle.</title>
        <authorList>
            <person name="Kajitani K."/>
            <person name="Takahashi S."/>
        </authorList>
    </citation>
    <scope>NUCLEOTIDE SEQUENCE [LARGE SCALE GENOMIC DNA]</scope>
    <source>
        <strain evidence="4 8">WDN19</strain>
    </source>
</reference>
<dbReference type="Proteomes" id="UP000825100">
    <property type="component" value="Chromosome"/>
</dbReference>
<evidence type="ECO:0000313" key="3">
    <source>
        <dbReference type="EMBL" id="AXN36233.1"/>
    </source>
</evidence>
<evidence type="ECO:0000313" key="6">
    <source>
        <dbReference type="Proteomes" id="UP000199749"/>
    </source>
</evidence>
<gene>
    <name evidence="2" type="ORF">CG419_07260</name>
    <name evidence="3" type="ORF">DT351_07560</name>
    <name evidence="4" type="ORF">LTWDN19_06730</name>
    <name evidence="5" type="ORF">PSR33_02535</name>
</gene>
<dbReference type="InterPro" id="IPR013766">
    <property type="entry name" value="Thioredoxin_domain"/>
</dbReference>
<dbReference type="PROSITE" id="PS51352">
    <property type="entry name" value="THIOREDOXIN_2"/>
    <property type="match status" value="1"/>
</dbReference>
<dbReference type="GeneID" id="49609995"/>
<dbReference type="EMBL" id="CP031003">
    <property type="protein sequence ID" value="AXN36233.1"/>
    <property type="molecule type" value="Genomic_DNA"/>
</dbReference>
<evidence type="ECO:0000313" key="8">
    <source>
        <dbReference type="Proteomes" id="UP000825100"/>
    </source>
</evidence>
<dbReference type="RefSeq" id="WP_004270331.1">
    <property type="nucleotide sequence ID" value="NZ_AP024685.1"/>
</dbReference>
<evidence type="ECO:0000313" key="5">
    <source>
        <dbReference type="EMBL" id="WDC92447.1"/>
    </source>
</evidence>
<dbReference type="PANTHER" id="PTHR10438:SF468">
    <property type="entry name" value="THIOREDOXIN-1-RELATED"/>
    <property type="match status" value="1"/>
</dbReference>
<evidence type="ECO:0000313" key="4">
    <source>
        <dbReference type="EMBL" id="BCX30106.1"/>
    </source>
</evidence>
<reference evidence="2 6" key="1">
    <citation type="submission" date="2017-07" db="EMBL/GenBank/DDBJ databases">
        <title>Lactobacillus curvatus MRS6 whole genome.</title>
        <authorList>
            <person name="Jans C."/>
            <person name="Lagler S."/>
            <person name="Lacroix C."/>
            <person name="Meile L."/>
            <person name="Stevens M.J.A."/>
        </authorList>
    </citation>
    <scope>NUCLEOTIDE SEQUENCE [LARGE SCALE GENOMIC DNA]</scope>
    <source>
        <strain evidence="2 6">MRS6</strain>
    </source>
</reference>
<dbReference type="STRING" id="28038.BCY75_09215"/>
<dbReference type="Proteomes" id="UP001215533">
    <property type="component" value="Chromosome"/>
</dbReference>